<gene>
    <name evidence="2" type="ORF">BJX67DRAFT_363103</name>
</gene>
<feature type="compositionally biased region" description="Basic residues" evidence="1">
    <location>
        <begin position="31"/>
        <end position="41"/>
    </location>
</feature>
<dbReference type="EMBL" id="JBFXLQ010000049">
    <property type="protein sequence ID" value="KAL2863637.1"/>
    <property type="molecule type" value="Genomic_DNA"/>
</dbReference>
<feature type="compositionally biased region" description="Polar residues" evidence="1">
    <location>
        <begin position="1"/>
        <end position="11"/>
    </location>
</feature>
<dbReference type="Proteomes" id="UP001610432">
    <property type="component" value="Unassembled WGS sequence"/>
</dbReference>
<name>A0ABR4LJS3_9EURO</name>
<comment type="caution">
    <text evidence="2">The sequence shown here is derived from an EMBL/GenBank/DDBJ whole genome shotgun (WGS) entry which is preliminary data.</text>
</comment>
<feature type="region of interest" description="Disordered" evidence="1">
    <location>
        <begin position="1"/>
        <end position="59"/>
    </location>
</feature>
<feature type="compositionally biased region" description="Low complexity" evidence="1">
    <location>
        <begin position="16"/>
        <end position="30"/>
    </location>
</feature>
<proteinExistence type="predicted"/>
<evidence type="ECO:0000313" key="3">
    <source>
        <dbReference type="Proteomes" id="UP001610432"/>
    </source>
</evidence>
<dbReference type="RefSeq" id="XP_070882616.1">
    <property type="nucleotide sequence ID" value="XM_071030060.1"/>
</dbReference>
<evidence type="ECO:0000313" key="2">
    <source>
        <dbReference type="EMBL" id="KAL2863637.1"/>
    </source>
</evidence>
<evidence type="ECO:0000256" key="1">
    <source>
        <dbReference type="SAM" id="MobiDB-lite"/>
    </source>
</evidence>
<protein>
    <submittedName>
        <fullName evidence="2">Uncharacterized protein</fullName>
    </submittedName>
</protein>
<sequence length="108" mass="11806">MTNWYLVQQGTHARGPSSTSSNPIINPTTTARKRATKKGKANNRQGNGEDKIYTSPNGTRLSKSELKELSLGIKAEGMDKVYFLPCFIEDPWKGLQPMPAVQPAGMAV</sequence>
<reference evidence="2 3" key="1">
    <citation type="submission" date="2024-07" db="EMBL/GenBank/DDBJ databases">
        <title>Section-level genome sequencing and comparative genomics of Aspergillus sections Usti and Cavernicolus.</title>
        <authorList>
            <consortium name="Lawrence Berkeley National Laboratory"/>
            <person name="Nybo J.L."/>
            <person name="Vesth T.C."/>
            <person name="Theobald S."/>
            <person name="Frisvad J.C."/>
            <person name="Larsen T.O."/>
            <person name="Kjaerboelling I."/>
            <person name="Rothschild-Mancinelli K."/>
            <person name="Lyhne E.K."/>
            <person name="Kogle M.E."/>
            <person name="Barry K."/>
            <person name="Clum A."/>
            <person name="Na H."/>
            <person name="Ledsgaard L."/>
            <person name="Lin J."/>
            <person name="Lipzen A."/>
            <person name="Kuo A."/>
            <person name="Riley R."/>
            <person name="Mondo S."/>
            <person name="Labutti K."/>
            <person name="Haridas S."/>
            <person name="Pangalinan J."/>
            <person name="Salamov A.A."/>
            <person name="Simmons B.A."/>
            <person name="Magnuson J.K."/>
            <person name="Chen J."/>
            <person name="Drula E."/>
            <person name="Henrissat B."/>
            <person name="Wiebenga A."/>
            <person name="Lubbers R.J."/>
            <person name="Gomes A.C."/>
            <person name="Macurrencykelacurrency M.R."/>
            <person name="Stajich J."/>
            <person name="Grigoriev I.V."/>
            <person name="Mortensen U.H."/>
            <person name="De Vries R.P."/>
            <person name="Baker S.E."/>
            <person name="Andersen M.R."/>
        </authorList>
    </citation>
    <scope>NUCLEOTIDE SEQUENCE [LARGE SCALE GENOMIC DNA]</scope>
    <source>
        <strain evidence="2 3">CBS 449.75</strain>
    </source>
</reference>
<keyword evidence="3" id="KW-1185">Reference proteome</keyword>
<dbReference type="GeneID" id="98145132"/>
<accession>A0ABR4LJS3</accession>
<organism evidence="2 3">
    <name type="scientific">Aspergillus lucknowensis</name>
    <dbReference type="NCBI Taxonomy" id="176173"/>
    <lineage>
        <taxon>Eukaryota</taxon>
        <taxon>Fungi</taxon>
        <taxon>Dikarya</taxon>
        <taxon>Ascomycota</taxon>
        <taxon>Pezizomycotina</taxon>
        <taxon>Eurotiomycetes</taxon>
        <taxon>Eurotiomycetidae</taxon>
        <taxon>Eurotiales</taxon>
        <taxon>Aspergillaceae</taxon>
        <taxon>Aspergillus</taxon>
        <taxon>Aspergillus subgen. Nidulantes</taxon>
    </lineage>
</organism>